<name>A0A7Y7IT05_9PROT</name>
<accession>A0A7Y7IT05</accession>
<dbReference type="AlphaFoldDB" id="A0A7Y7IT05"/>
<organism evidence="1 2">
    <name type="scientific">Nguyenibacter vanlangensis</name>
    <dbReference type="NCBI Taxonomy" id="1216886"/>
    <lineage>
        <taxon>Bacteria</taxon>
        <taxon>Pseudomonadati</taxon>
        <taxon>Pseudomonadota</taxon>
        <taxon>Alphaproteobacteria</taxon>
        <taxon>Acetobacterales</taxon>
        <taxon>Acetobacteraceae</taxon>
        <taxon>Nguyenibacter</taxon>
    </lineage>
</organism>
<evidence type="ECO:0000313" key="2">
    <source>
        <dbReference type="Proteomes" id="UP000534870"/>
    </source>
</evidence>
<reference evidence="1 2" key="1">
    <citation type="submission" date="2020-06" db="EMBL/GenBank/DDBJ databases">
        <title>Description of novel acetic acid bacteria.</title>
        <authorList>
            <person name="Sombolestani A."/>
        </authorList>
    </citation>
    <scope>NUCLEOTIDE SEQUENCE [LARGE SCALE GENOMIC DNA]</scope>
    <source>
        <strain evidence="1 2">LMG 31431</strain>
    </source>
</reference>
<dbReference type="Proteomes" id="UP000534870">
    <property type="component" value="Unassembled WGS sequence"/>
</dbReference>
<dbReference type="EMBL" id="JABXXP010000004">
    <property type="protein sequence ID" value="NVN09767.1"/>
    <property type="molecule type" value="Genomic_DNA"/>
</dbReference>
<comment type="caution">
    <text evidence="1">The sequence shown here is derived from an EMBL/GenBank/DDBJ whole genome shotgun (WGS) entry which is preliminary data.</text>
</comment>
<proteinExistence type="predicted"/>
<gene>
    <name evidence="1" type="ORF">HUK84_01155</name>
</gene>
<evidence type="ECO:0000313" key="1">
    <source>
        <dbReference type="EMBL" id="NVN09767.1"/>
    </source>
</evidence>
<protein>
    <submittedName>
        <fullName evidence="1">Uncharacterized protein</fullName>
    </submittedName>
</protein>
<sequence length="111" mass="12124">MSGIDTPLVAPIQRRVPGDQYSVLENPDFRRMVLDLENASSGGVRHAVEIAADRDHAFMTDTAFDRQDGVIGMRWKVAQMGAFVGEMLRDYATGHGMTSGIGDALPRIKCS</sequence>